<protein>
    <submittedName>
        <fullName evidence="1">DNA primase</fullName>
    </submittedName>
</protein>
<dbReference type="Proteomes" id="UP000594161">
    <property type="component" value="Segment"/>
</dbReference>
<accession>A0A7M1RYZ7</accession>
<sequence length="338" mass="38556">MAFSSGTTSITLNDILSKVSEADILYHYFNVSNIPCVISSPLRVDKDPSFGIYTLDGSKIYWKDLSKNTSGGLWDMLGEYWGVSYREVLKKVWDDLPNISTTYAKSNKMGKPQSISSYSESTDLQCRVREWRKHDIEYWQSFGISLDWLKYADIYPISHKIVIKGNNKFIFAADKYAYAYVERKEGKVTLKIYQPFNTNGYKWSNKHDRSVISLWTKIPEQGEKLIVCSSMKDALCVWSNTGVPCIAIQGEGYSISDTAISELKRRYKEIYILLDNDEAGLEDARKLSESTGFTNLVLPDYGAKDCSDLFKLLNNVNEFKQVILSLINGEQVNINIPF</sequence>
<dbReference type="Gene3D" id="3.40.1360.10">
    <property type="match status" value="1"/>
</dbReference>
<evidence type="ECO:0000313" key="1">
    <source>
        <dbReference type="EMBL" id="QOR59568.1"/>
    </source>
</evidence>
<dbReference type="GO" id="GO:0008270">
    <property type="term" value="F:zinc ion binding"/>
    <property type="evidence" value="ECO:0007669"/>
    <property type="project" value="InterPro"/>
</dbReference>
<dbReference type="EMBL" id="MT774391">
    <property type="protein sequence ID" value="QOR59568.1"/>
    <property type="molecule type" value="Genomic_DNA"/>
</dbReference>
<dbReference type="Pfam" id="PF13155">
    <property type="entry name" value="Toprim_2"/>
    <property type="match status" value="1"/>
</dbReference>
<dbReference type="GO" id="GO:0006260">
    <property type="term" value="P:DNA replication"/>
    <property type="evidence" value="ECO:0007669"/>
    <property type="project" value="InterPro"/>
</dbReference>
<reference evidence="1 2" key="1">
    <citation type="submission" date="2020-07" db="EMBL/GenBank/DDBJ databases">
        <title>Taxonomic proposal: Crassvirales, a new order of highly abundant and diverse bacterial viruses.</title>
        <authorList>
            <person name="Shkoporov A.N."/>
            <person name="Stockdale S.R."/>
            <person name="Guerin E."/>
            <person name="Ross R.P."/>
            <person name="Hill C."/>
        </authorList>
    </citation>
    <scope>NUCLEOTIDE SEQUENCE [LARGE SCALE GENOMIC DNA]</scope>
</reference>
<keyword evidence="2" id="KW-1185">Reference proteome</keyword>
<dbReference type="InterPro" id="IPR034154">
    <property type="entry name" value="TOPRIM_DnaG/twinkle"/>
</dbReference>
<organism evidence="1 2">
    <name type="scientific">uncultured phage cr126_1</name>
    <dbReference type="NCBI Taxonomy" id="2772075"/>
    <lineage>
        <taxon>Viruses</taxon>
        <taxon>Duplodnaviria</taxon>
        <taxon>Heunggongvirae</taxon>
        <taxon>Uroviricota</taxon>
        <taxon>Caudoviricetes</taxon>
        <taxon>Crassvirales</taxon>
        <taxon>Steigviridae</taxon>
        <taxon>Asinivirinae</taxon>
        <taxon>Kolpuevirus</taxon>
        <taxon>Kolpuevirus hominis</taxon>
    </lineage>
</organism>
<dbReference type="CDD" id="cd01029">
    <property type="entry name" value="TOPRIM_primases"/>
    <property type="match status" value="1"/>
</dbReference>
<evidence type="ECO:0000313" key="2">
    <source>
        <dbReference type="Proteomes" id="UP000594161"/>
    </source>
</evidence>
<dbReference type="SUPFAM" id="SSF56731">
    <property type="entry name" value="DNA primase core"/>
    <property type="match status" value="1"/>
</dbReference>
<dbReference type="GeneID" id="65130175"/>
<dbReference type="Gene3D" id="3.90.580.10">
    <property type="entry name" value="Zinc finger, CHC2-type domain"/>
    <property type="match status" value="1"/>
</dbReference>
<dbReference type="KEGG" id="vg:65130175"/>
<dbReference type="InterPro" id="IPR036977">
    <property type="entry name" value="DNA_primase_Znf_CHC2"/>
</dbReference>
<proteinExistence type="predicted"/>
<dbReference type="RefSeq" id="YP_010111726.1">
    <property type="nucleotide sequence ID" value="NC_055884.1"/>
</dbReference>
<name>A0A7M1RYZ7_9CAUD</name>
<dbReference type="GO" id="GO:0003677">
    <property type="term" value="F:DNA binding"/>
    <property type="evidence" value="ECO:0007669"/>
    <property type="project" value="InterPro"/>
</dbReference>